<evidence type="ECO:0000313" key="4">
    <source>
        <dbReference type="EMBL" id="KAJ2680660.1"/>
    </source>
</evidence>
<dbReference type="SUPFAM" id="SSF52540">
    <property type="entry name" value="P-loop containing nucleoside triphosphate hydrolases"/>
    <property type="match status" value="1"/>
</dbReference>
<feature type="domain" description="Fungal-type protein kinase" evidence="3">
    <location>
        <begin position="612"/>
        <end position="830"/>
    </location>
</feature>
<comment type="caution">
    <text evidence="4">The sequence shown here is derived from an EMBL/GenBank/DDBJ whole genome shotgun (WGS) entry which is preliminary data.</text>
</comment>
<dbReference type="InterPro" id="IPR011009">
    <property type="entry name" value="Kinase-like_dom_sf"/>
</dbReference>
<dbReference type="AlphaFoldDB" id="A0A9W8L115"/>
<gene>
    <name evidence="4" type="primary">SNQ2_2</name>
    <name evidence="4" type="ORF">GGI25_000634</name>
</gene>
<protein>
    <submittedName>
        <fullName evidence="4">ATP-binding cassette transporter snq2</fullName>
    </submittedName>
</protein>
<dbReference type="InterPro" id="IPR027417">
    <property type="entry name" value="P-loop_NTPase"/>
</dbReference>
<dbReference type="Gene3D" id="3.40.50.300">
    <property type="entry name" value="P-loop containing nucleotide triphosphate hydrolases"/>
    <property type="match status" value="1"/>
</dbReference>
<dbReference type="GO" id="GO:0005524">
    <property type="term" value="F:ATP binding"/>
    <property type="evidence" value="ECO:0007669"/>
    <property type="project" value="UniProtKB-KW"/>
</dbReference>
<name>A0A9W8L115_9FUNG</name>
<dbReference type="Pfam" id="PF17667">
    <property type="entry name" value="Pkinase_fungal"/>
    <property type="match status" value="2"/>
</dbReference>
<evidence type="ECO:0000313" key="5">
    <source>
        <dbReference type="Proteomes" id="UP001151518"/>
    </source>
</evidence>
<dbReference type="Gene3D" id="1.10.510.10">
    <property type="entry name" value="Transferase(Phosphotransferase) domain 1"/>
    <property type="match status" value="1"/>
</dbReference>
<dbReference type="Proteomes" id="UP001151518">
    <property type="component" value="Unassembled WGS sequence"/>
</dbReference>
<keyword evidence="4" id="KW-0547">Nucleotide-binding</keyword>
<dbReference type="PANTHER" id="PTHR19241">
    <property type="entry name" value="ATP-BINDING CASSETTE TRANSPORTER"/>
    <property type="match status" value="1"/>
</dbReference>
<dbReference type="EMBL" id="JANBTW010000004">
    <property type="protein sequence ID" value="KAJ2680660.1"/>
    <property type="molecule type" value="Genomic_DNA"/>
</dbReference>
<sequence length="1237" mass="137897">MAMEFVVYERTGCSRNVLKRCYPKAQAVTGDVKSEVPLFSVIPPTGLTNMQILAATMFMWRDINNAMATAGKPEGKILMNGAVLLKGFRRTIGYCKQLDVHSPYATLREALHLFAYLCQLAAVLDMEKNDYVERMITYLLGLTNIAGCLIGKQDPGKGISLMERKQLTIGAGLVSKPNPLSFDEPTLGLDAQGFAFAVIIANWVLSIAFSTMASDCGYPIIDYFAELARKENLEKCAEKLADYTKQVANTLVHAYGAGILHRDISAGNSERQRGVYTDRFNILKSENEYDQFTVLNKSIEVIDDAKYGWKFLSSDIVATMRIRFFACSETYLAKLGRPKLAEGLKKVVDSMHGSLFQDKDSIYMGGKLGVKLDYECELDLEVACDFLDDDALSKLQSIQRNYAMQEMEVDTPSALPVPAAQTPAIQVPGAQLARLPATQTNIAKAPTQSFSWPNLTPARNTATSLQATGDHTKDNKDLNTRRTAIGERVGGHLDGNIYTVGYMVNTLGLDSEYKTFSDAIGKKFTELVNEILNPTPEEIKFTIDSSSRNTPERAMVKYFEFVLSKMYIFATKNICEDQYKATQYRYYDKQNTPVTGTNIKPDGLFCFMQTSASFATTHIVLEAKSAEYKTDIHSETLGQIGDYALSVWNDQPLRTFVPVLLLHGQRLDLLLFTRGKVVRITLGEITKTLDTLQSTIQIVQMEKTLKNLWFLLTLAPQKFGHICAVDGWQNRIIIKSENNSIFGISATDMPEQSNAISLTKRIRKSVNLFGRVAYLLRSKYKRNDNASEDDVVAKISWIPTNRYPERAAYDVLHRNNVEGVPKYYQYGVLKDSFFGYRMEILLLEDCGEPILDHLNSCKSKIGFYNCADNLAAYARKAASVLVHAYDAGVLHRDISAGNITVKGDKVFVIDWAYFKFINEDEAKEAAKKCDIDRTNILRHQDEHDQFTGTPLYMSIQTLCGSTMRGIIHDVESLFMVVLHTLAVLNDFKAISDPKYGWTFLGSDIMAVLRVGFFACSDTYLAKMGCSQTTNELKKVIDGMYMLLFQNKNGTYIGGKLGDKMDYEREFDLEVACDFLDDDALSKLQSIQRNYAMQEMEVDTPSALPVPAAQTPAIQVPGAQLARLPATQTNIAKAPVSVAKTNIPQLQKKKSSSLENEEASAQRPVTRSSRNSLTQPLSQLSSTRATSSTNTSVKRNSKVLAIQKARKTAPSLLSPLPAKANGPNSENSSTITRKRRRR</sequence>
<evidence type="ECO:0000256" key="1">
    <source>
        <dbReference type="ARBA" id="ARBA00022448"/>
    </source>
</evidence>
<reference evidence="4" key="1">
    <citation type="submission" date="2022-07" db="EMBL/GenBank/DDBJ databases">
        <title>Phylogenomic reconstructions and comparative analyses of Kickxellomycotina fungi.</title>
        <authorList>
            <person name="Reynolds N.K."/>
            <person name="Stajich J.E."/>
            <person name="Barry K."/>
            <person name="Grigoriev I.V."/>
            <person name="Crous P."/>
            <person name="Smith M.E."/>
        </authorList>
    </citation>
    <scope>NUCLEOTIDE SEQUENCE</scope>
    <source>
        <strain evidence="4">NRRL 3115</strain>
    </source>
</reference>
<keyword evidence="1" id="KW-0813">Transport</keyword>
<feature type="domain" description="Fungal-type protein kinase" evidence="3">
    <location>
        <begin position="885"/>
        <end position="979"/>
    </location>
</feature>
<dbReference type="OrthoDB" id="3271139at2759"/>
<proteinExistence type="predicted"/>
<evidence type="ECO:0000256" key="2">
    <source>
        <dbReference type="SAM" id="MobiDB-lite"/>
    </source>
</evidence>
<feature type="region of interest" description="Disordered" evidence="2">
    <location>
        <begin position="1141"/>
        <end position="1237"/>
    </location>
</feature>
<dbReference type="SUPFAM" id="SSF56112">
    <property type="entry name" value="Protein kinase-like (PK-like)"/>
    <property type="match status" value="1"/>
</dbReference>
<organism evidence="4 5">
    <name type="scientific">Coemansia spiralis</name>
    <dbReference type="NCBI Taxonomy" id="417178"/>
    <lineage>
        <taxon>Eukaryota</taxon>
        <taxon>Fungi</taxon>
        <taxon>Fungi incertae sedis</taxon>
        <taxon>Zoopagomycota</taxon>
        <taxon>Kickxellomycotina</taxon>
        <taxon>Kickxellomycetes</taxon>
        <taxon>Kickxellales</taxon>
        <taxon>Kickxellaceae</taxon>
        <taxon>Coemansia</taxon>
    </lineage>
</organism>
<evidence type="ECO:0000259" key="3">
    <source>
        <dbReference type="Pfam" id="PF17667"/>
    </source>
</evidence>
<accession>A0A9W8L115</accession>
<keyword evidence="4" id="KW-0067">ATP-binding</keyword>
<feature type="compositionally biased region" description="Polar residues" evidence="2">
    <location>
        <begin position="1221"/>
        <end position="1230"/>
    </location>
</feature>
<dbReference type="InterPro" id="IPR040976">
    <property type="entry name" value="Pkinase_fungal"/>
</dbReference>
<feature type="compositionally biased region" description="Low complexity" evidence="2">
    <location>
        <begin position="1171"/>
        <end position="1191"/>
    </location>
</feature>